<sequence length="257" mass="29482">MPNPFPGMNPYLEQPELWPEFHNQLVAAIARMLTPQLLPKYQLVTDKWVYQMGNSKQIVISQTDVNVQKNQDNSLPLTTKASTPQPFSQPIIVTIPMGEELEQDHIEVKDTTTNEVVTIIEVISFVNKKGEGRNKYETRRKQFLESRTHLVEIDLLREGELLPSLTSTKSHYRILISPYNIRPIAELYPFNLSDPIPQFSLPLLAGDTQPIVDLQTLVNELYEQLGYEHFIGYSDRPPLPWSVADVLPFVKGMENRQ</sequence>
<dbReference type="InterPro" id="IPR025132">
    <property type="entry name" value="DUF4058"/>
</dbReference>
<reference evidence="1" key="1">
    <citation type="submission" date="2006-06" db="EMBL/GenBank/DDBJ databases">
        <title>Complete sequence of Trichodesmium erythraeum IMS101.</title>
        <authorList>
            <consortium name="US DOE Joint Genome Institute"/>
            <person name="Copeland A."/>
            <person name="Lucas S."/>
            <person name="Lapidus A."/>
            <person name="Barry K."/>
            <person name="Detter J.C."/>
            <person name="Glavina del Rio T."/>
            <person name="Hammon N."/>
            <person name="Israni S."/>
            <person name="Dalin E."/>
            <person name="Tice H."/>
            <person name="Pitluck S."/>
            <person name="Kiss H."/>
            <person name="Munk A.C."/>
            <person name="Brettin T."/>
            <person name="Bruce D."/>
            <person name="Han C."/>
            <person name="Tapia R."/>
            <person name="Gilna P."/>
            <person name="Schmutz J."/>
            <person name="Larimer F."/>
            <person name="Land M."/>
            <person name="Hauser L."/>
            <person name="Kyrpides N."/>
            <person name="Kim E."/>
            <person name="Richardson P."/>
        </authorList>
    </citation>
    <scope>NUCLEOTIDE SEQUENCE [LARGE SCALE GENOMIC DNA]</scope>
    <source>
        <strain evidence="1">IMS101</strain>
    </source>
</reference>
<accession>Q111S5</accession>
<dbReference type="eggNOG" id="ENOG502Z86P">
    <property type="taxonomic scope" value="Bacteria"/>
</dbReference>
<dbReference type="OrthoDB" id="517639at2"/>
<protein>
    <recommendedName>
        <fullName evidence="2">DUF4058 domain-containing protein</fullName>
    </recommendedName>
</protein>
<dbReference type="HOGENOM" id="CLU_093165_0_0_3"/>
<dbReference type="EMBL" id="CP000393">
    <property type="protein sequence ID" value="ABG51749.1"/>
    <property type="molecule type" value="Genomic_DNA"/>
</dbReference>
<evidence type="ECO:0008006" key="2">
    <source>
        <dbReference type="Google" id="ProtNLM"/>
    </source>
</evidence>
<evidence type="ECO:0000313" key="1">
    <source>
        <dbReference type="EMBL" id="ABG51749.1"/>
    </source>
</evidence>
<name>Q111S5_TRIEI</name>
<organism evidence="1">
    <name type="scientific">Trichodesmium erythraeum (strain IMS101)</name>
    <dbReference type="NCBI Taxonomy" id="203124"/>
    <lineage>
        <taxon>Bacteria</taxon>
        <taxon>Bacillati</taxon>
        <taxon>Cyanobacteriota</taxon>
        <taxon>Cyanophyceae</taxon>
        <taxon>Oscillatoriophycideae</taxon>
        <taxon>Oscillatoriales</taxon>
        <taxon>Microcoleaceae</taxon>
        <taxon>Trichodesmium</taxon>
    </lineage>
</organism>
<dbReference type="KEGG" id="ter:Tery_2548"/>
<gene>
    <name evidence="1" type="ordered locus">Tery_2548</name>
</gene>
<dbReference type="RefSeq" id="WP_011612111.1">
    <property type="nucleotide sequence ID" value="NC_008312.1"/>
</dbReference>
<dbReference type="Pfam" id="PF13267">
    <property type="entry name" value="DUF4058"/>
    <property type="match status" value="1"/>
</dbReference>
<proteinExistence type="predicted"/>
<dbReference type="AlphaFoldDB" id="Q111S5"/>